<reference evidence="1 2" key="1">
    <citation type="submission" date="2017-04" db="EMBL/GenBank/DDBJ databases">
        <authorList>
            <person name="Veseli I.A."/>
            <person name="Tang C."/>
            <person name="Pombert J.-F."/>
        </authorList>
    </citation>
    <scope>NUCLEOTIDE SEQUENCE [LARGE SCALE GENOMIC DNA]</scope>
    <source>
        <strain evidence="1 2">ATCC 700373</strain>
    </source>
</reference>
<dbReference type="Proteomes" id="UP000242864">
    <property type="component" value="Chromosome"/>
</dbReference>
<dbReference type="Gene3D" id="1.10.10.10">
    <property type="entry name" value="Winged helix-like DNA-binding domain superfamily/Winged helix DNA-binding domain"/>
    <property type="match status" value="1"/>
</dbReference>
<keyword evidence="2" id="KW-1185">Reference proteome</keyword>
<protein>
    <recommendedName>
        <fullName evidence="3">Helix-turn-helix type 11 domain-containing protein</fullName>
    </recommendedName>
</protein>
<dbReference type="RefSeq" id="WP_085237242.1">
    <property type="nucleotide sequence ID" value="NZ_CP020773.1"/>
</dbReference>
<dbReference type="EMBL" id="CP020773">
    <property type="protein sequence ID" value="ARJ50764.1"/>
    <property type="molecule type" value="Genomic_DNA"/>
</dbReference>
<dbReference type="KEGG" id="slz:B5P37_05245"/>
<proteinExistence type="predicted"/>
<name>A0AAC9RSD4_9STAP</name>
<evidence type="ECO:0000313" key="1">
    <source>
        <dbReference type="EMBL" id="ARJ50764.1"/>
    </source>
</evidence>
<dbReference type="InterPro" id="IPR036388">
    <property type="entry name" value="WH-like_DNA-bd_sf"/>
</dbReference>
<evidence type="ECO:0000313" key="2">
    <source>
        <dbReference type="Proteomes" id="UP000242864"/>
    </source>
</evidence>
<dbReference type="AlphaFoldDB" id="A0AAC9RSD4"/>
<gene>
    <name evidence="1" type="ORF">B5P37_05245</name>
</gene>
<sequence>MNQPYRLLSIYTDLILGKEINKMYMANEWGVSSRTIQRDIAHIRNYIHESDNWHILDDPIIYNHITDSYYLNVDRQHLKHHFSYLHMSRKKTNDKTIAKYETHLKR</sequence>
<organism evidence="1 2">
    <name type="scientific">Staphylococcus lutrae</name>
    <dbReference type="NCBI Taxonomy" id="155085"/>
    <lineage>
        <taxon>Bacteria</taxon>
        <taxon>Bacillati</taxon>
        <taxon>Bacillota</taxon>
        <taxon>Bacilli</taxon>
        <taxon>Bacillales</taxon>
        <taxon>Staphylococcaceae</taxon>
        <taxon>Staphylococcus</taxon>
    </lineage>
</organism>
<evidence type="ECO:0008006" key="3">
    <source>
        <dbReference type="Google" id="ProtNLM"/>
    </source>
</evidence>
<accession>A0AAC9RSD4</accession>